<dbReference type="Gene3D" id="2.60.40.150">
    <property type="entry name" value="C2 domain"/>
    <property type="match status" value="2"/>
</dbReference>
<name>A0AA88Y0W9_PINIB</name>
<evidence type="ECO:0000313" key="13">
    <source>
        <dbReference type="Proteomes" id="UP001186944"/>
    </source>
</evidence>
<dbReference type="PROSITE" id="PS50004">
    <property type="entry name" value="C2"/>
    <property type="match status" value="1"/>
</dbReference>
<reference evidence="12" key="1">
    <citation type="submission" date="2019-08" db="EMBL/GenBank/DDBJ databases">
        <title>The improved chromosome-level genome for the pearl oyster Pinctada fucata martensii using PacBio sequencing and Hi-C.</title>
        <authorList>
            <person name="Zheng Z."/>
        </authorList>
    </citation>
    <scope>NUCLEOTIDE SEQUENCE</scope>
    <source>
        <strain evidence="12">ZZ-2019</strain>
        <tissue evidence="12">Adductor muscle</tissue>
    </source>
</reference>
<protein>
    <recommendedName>
        <fullName evidence="14">BAI1-associated protein 3</fullName>
    </recommendedName>
</protein>
<evidence type="ECO:0000256" key="3">
    <source>
        <dbReference type="ARBA" id="ARBA00004603"/>
    </source>
</evidence>
<keyword evidence="6" id="KW-0963">Cytoplasm</keyword>
<feature type="domain" description="MHD1" evidence="10">
    <location>
        <begin position="438"/>
        <end position="559"/>
    </location>
</feature>
<evidence type="ECO:0000256" key="5">
    <source>
        <dbReference type="ARBA" id="ARBA00022483"/>
    </source>
</evidence>
<accession>A0AA88Y0W9</accession>
<comment type="similarity">
    <text evidence="4">Belongs to the unc-13 family.</text>
</comment>
<dbReference type="InterPro" id="IPR014770">
    <property type="entry name" value="Munc13_1"/>
</dbReference>
<evidence type="ECO:0000313" key="12">
    <source>
        <dbReference type="EMBL" id="KAK3090649.1"/>
    </source>
</evidence>
<dbReference type="Pfam" id="PF00168">
    <property type="entry name" value="C2"/>
    <property type="match status" value="2"/>
</dbReference>
<keyword evidence="7" id="KW-0967">Endosome</keyword>
<dbReference type="GO" id="GO:0099503">
    <property type="term" value="C:secretory vesicle"/>
    <property type="evidence" value="ECO:0007669"/>
    <property type="project" value="TreeGrafter"/>
</dbReference>
<evidence type="ECO:0000259" key="11">
    <source>
        <dbReference type="PROSITE" id="PS51259"/>
    </source>
</evidence>
<dbReference type="InterPro" id="IPR035892">
    <property type="entry name" value="C2_domain_sf"/>
</dbReference>
<evidence type="ECO:0000256" key="1">
    <source>
        <dbReference type="ARBA" id="ARBA00004172"/>
    </source>
</evidence>
<dbReference type="InterPro" id="IPR000008">
    <property type="entry name" value="C2_dom"/>
</dbReference>
<evidence type="ECO:0000256" key="6">
    <source>
        <dbReference type="ARBA" id="ARBA00022490"/>
    </source>
</evidence>
<gene>
    <name evidence="12" type="ORF">FSP39_013399</name>
</gene>
<evidence type="ECO:0000259" key="9">
    <source>
        <dbReference type="PROSITE" id="PS50004"/>
    </source>
</evidence>
<dbReference type="PROSITE" id="PS51258">
    <property type="entry name" value="MHD1"/>
    <property type="match status" value="1"/>
</dbReference>
<keyword evidence="5" id="KW-0268">Exocytosis</keyword>
<proteinExistence type="inferred from homology"/>
<comment type="caution">
    <text evidence="12">The sequence shown here is derived from an EMBL/GenBank/DDBJ whole genome shotgun (WGS) entry which is preliminary data.</text>
</comment>
<evidence type="ECO:0008006" key="14">
    <source>
        <dbReference type="Google" id="ProtNLM"/>
    </source>
</evidence>
<dbReference type="EMBL" id="VSWD01000010">
    <property type="protein sequence ID" value="KAK3090649.1"/>
    <property type="molecule type" value="Genomic_DNA"/>
</dbReference>
<dbReference type="PROSITE" id="PS51259">
    <property type="entry name" value="MHD2"/>
    <property type="match status" value="1"/>
</dbReference>
<evidence type="ECO:0000256" key="4">
    <source>
        <dbReference type="ARBA" id="ARBA00005823"/>
    </source>
</evidence>
<feature type="domain" description="C2" evidence="9">
    <location>
        <begin position="795"/>
        <end position="920"/>
    </location>
</feature>
<evidence type="ECO:0000256" key="8">
    <source>
        <dbReference type="SAM" id="MobiDB-lite"/>
    </source>
</evidence>
<dbReference type="InterPro" id="IPR010439">
    <property type="entry name" value="MUN_dom"/>
</dbReference>
<dbReference type="SMART" id="SM00239">
    <property type="entry name" value="C2"/>
    <property type="match status" value="2"/>
</dbReference>
<feature type="region of interest" description="Disordered" evidence="8">
    <location>
        <begin position="21"/>
        <end position="46"/>
    </location>
</feature>
<dbReference type="Proteomes" id="UP001186944">
    <property type="component" value="Unassembled WGS sequence"/>
</dbReference>
<dbReference type="InterPro" id="IPR052095">
    <property type="entry name" value="UNC-13_domain"/>
</dbReference>
<feature type="domain" description="MHD2" evidence="11">
    <location>
        <begin position="672"/>
        <end position="780"/>
    </location>
</feature>
<dbReference type="SUPFAM" id="SSF49562">
    <property type="entry name" value="C2 domain (Calcium/lipid-binding domain, CaLB)"/>
    <property type="match status" value="2"/>
</dbReference>
<dbReference type="AlphaFoldDB" id="A0AA88Y0W9"/>
<evidence type="ECO:0000259" key="10">
    <source>
        <dbReference type="PROSITE" id="PS51258"/>
    </source>
</evidence>
<dbReference type="PANTHER" id="PTHR45999:SF4">
    <property type="entry name" value="UNC-13-4A, ISOFORM B"/>
    <property type="match status" value="1"/>
</dbReference>
<organism evidence="12 13">
    <name type="scientific">Pinctada imbricata</name>
    <name type="common">Atlantic pearl-oyster</name>
    <name type="synonym">Pinctada martensii</name>
    <dbReference type="NCBI Taxonomy" id="66713"/>
    <lineage>
        <taxon>Eukaryota</taxon>
        <taxon>Metazoa</taxon>
        <taxon>Spiralia</taxon>
        <taxon>Lophotrochozoa</taxon>
        <taxon>Mollusca</taxon>
        <taxon>Bivalvia</taxon>
        <taxon>Autobranchia</taxon>
        <taxon>Pteriomorphia</taxon>
        <taxon>Pterioida</taxon>
        <taxon>Pterioidea</taxon>
        <taxon>Pteriidae</taxon>
        <taxon>Pinctada</taxon>
    </lineage>
</organism>
<dbReference type="GO" id="GO:0055037">
    <property type="term" value="C:recycling endosome"/>
    <property type="evidence" value="ECO:0007669"/>
    <property type="project" value="UniProtKB-SubCell"/>
</dbReference>
<dbReference type="CDD" id="cd04009">
    <property type="entry name" value="C2B_Munc13-like"/>
    <property type="match status" value="1"/>
</dbReference>
<evidence type="ECO:0000256" key="7">
    <source>
        <dbReference type="ARBA" id="ARBA00022753"/>
    </source>
</evidence>
<dbReference type="PANTHER" id="PTHR45999">
    <property type="entry name" value="UNC-13-4A, ISOFORM B"/>
    <property type="match status" value="1"/>
</dbReference>
<dbReference type="GO" id="GO:0006887">
    <property type="term" value="P:exocytosis"/>
    <property type="evidence" value="ECO:0007669"/>
    <property type="project" value="UniProtKB-KW"/>
</dbReference>
<dbReference type="Pfam" id="PF06292">
    <property type="entry name" value="MUN"/>
    <property type="match status" value="1"/>
</dbReference>
<evidence type="ECO:0000256" key="2">
    <source>
        <dbReference type="ARBA" id="ARBA00004496"/>
    </source>
</evidence>
<sequence>MLGIMPGRLVGEDLSGLAVFSDEEDQGGEKREKKRSSLRRFSLTSSKKKKDKTVKELLPARLIKTTDVKPNTLNPIWEEKFRLDHDDEFSVLDATRKLNEVQGIKGLGRFFKQVAQSARSRRSDGDVDDFLGCVDVEFNDLPSTGEEKWFKLEGRSSRSNIQGDIKLRLSLATREDRGLPEDDNWTDVRQHEDLICVFIQHEIRNLHEPAITWGGELRKAADTILHQHAIQGDITKIQRAVCRWMAYSRKHMEHTFSYDLLYKLLDDLDQCWMPDSLSREEEQGLSESFTTFNTYCLSIIRKQRDVFPYTNKHAVSRLSKMMSCLMKIYSMKVFKYVCPFAKELYSEVNSCIKAVDHDDQVIQSLIELTNSLNADLYGAFHNYKKIYDVLDHVSYFSTTYRQLEKLLGEEFHSCMKETKKGRNHEEQPMGILWGPQILKLYLALQEFCSYKDELTEEEQRHLHIVKYYTWFRYAVQKWVNIVSHKVMQRISKAVELDNVAETSSGAKYSTSAVDVCCCFSQVTEFWRQLNWPDLVDSFPMVLKITEDLSKGARMYADLIHKRLIQKGYYDEVGQFDITEQLCITINNIEQVRRALKQLPDTLRYVDVQHAVESSNGSTHGHKFNLHSTLKAADEMMVSKIKQVVDRVADKMRPDIKKDIFHLNWAPESLPAEEAVDDLMKYLDSNLQTLNEHLLKTNFDRILESIWIEVLEEFNEVLTTEEVRKPVFYQRMYDALGLLVNFFNANEKGLPIQRIQCDQYKDLKLSLSLHKKDTFSLISRFFEEKLHQQQTFKGTEYGVLNVRMCYRHDSQTMIVEVLNAKDIIPLDANGFSDPYVVIQFCPEHIFPHVPIQETAIQKKTLNPTFDESFEFSVTAEQCKRRSAVLVFTVMDHDYVFQNDFAGEAYVSLADIPGVDGEDVTGFEALSVVTLPLMQPKHKEKGALDILASRTWDKDAQEFVKKRTKLEEQAQ</sequence>
<dbReference type="GO" id="GO:0005770">
    <property type="term" value="C:late endosome"/>
    <property type="evidence" value="ECO:0007669"/>
    <property type="project" value="UniProtKB-SubCell"/>
</dbReference>
<keyword evidence="13" id="KW-1185">Reference proteome</keyword>
<dbReference type="Gene3D" id="1.10.357.50">
    <property type="match status" value="1"/>
</dbReference>
<dbReference type="InterPro" id="IPR014772">
    <property type="entry name" value="Munc13_dom-2"/>
</dbReference>
<comment type="subcellular location">
    <subcellularLocation>
        <location evidence="2">Cytoplasm</location>
    </subcellularLocation>
    <subcellularLocation>
        <location evidence="3">Late endosome</location>
    </subcellularLocation>
    <subcellularLocation>
        <location evidence="1">Recycling endosome</location>
    </subcellularLocation>
</comment>